<dbReference type="Proteomes" id="UP000828390">
    <property type="component" value="Unassembled WGS sequence"/>
</dbReference>
<gene>
    <name evidence="7" type="ORF">DPMN_101491</name>
</gene>
<evidence type="ECO:0000256" key="2">
    <source>
        <dbReference type="ARBA" id="ARBA00022664"/>
    </source>
</evidence>
<dbReference type="InterPro" id="IPR021850">
    <property type="entry name" value="Symplekin/Pta1"/>
</dbReference>
<feature type="compositionally biased region" description="Basic and acidic residues" evidence="4">
    <location>
        <begin position="1220"/>
        <end position="1238"/>
    </location>
</feature>
<evidence type="ECO:0008006" key="9">
    <source>
        <dbReference type="Google" id="ProtNLM"/>
    </source>
</evidence>
<dbReference type="InterPro" id="IPR032460">
    <property type="entry name" value="Symplekin/Pta1_N"/>
</dbReference>
<dbReference type="PANTHER" id="PTHR15245:SF20">
    <property type="entry name" value="SYMPLEKIN"/>
    <property type="match status" value="1"/>
</dbReference>
<evidence type="ECO:0000259" key="5">
    <source>
        <dbReference type="Pfam" id="PF11935"/>
    </source>
</evidence>
<evidence type="ECO:0000256" key="4">
    <source>
        <dbReference type="SAM" id="MobiDB-lite"/>
    </source>
</evidence>
<sequence>MSDSSRRSTAAQFFEEEDKESIKISVYDKVVDLLNQASLIAKENDKVGILKQVQELIIKKDSNLLDNFFDEMIAFQTGSVDVKKFVIGFMEEACKVDSDLLPKVMPSLQHLLNDENVNVQKKVILSLPSVYRVLLMWLSITKSPTPEMTQVWEIMASMKKQLYNMLDSDNDGIRTHCVKFTEGLVLTLSRRTEDSEVPKSIKTDEVSLDSLPDTSRYLKVSKLEEEGKKMFDALLQFMASPHISSINLITVMSSLCNIAKQRPAFFSRVVQAYEALHVNLPPTLAKSQVSSVRKNLKMQMLSLLKHPRSVDFLTNITTLLTDLGATQNEVLKVMPKMEETKKRKRVDPQSSIKKIKIDRDDDDDDIGMTPWTDRESDRRLQNVNMRQTAIDITAEDLVPRLNASNVADLVLISMVMLPDTMPAHFQATYTPIAAAGTEGQVKHMSRLLATQLTTAGMGKGIAEVQRDQAAQKNSMFDGGETPAFQGTSPKQLISTVVGGHSATSKLDLLNKAMLPPPPMFPSKRGVKHFKLSAVTNLLDPEQGEALSIMALERLLDAEKKATLGNALAARTKILSCLVTQFGGEFKEILKEYIFTDLRNRVELAFTWLYQEYAASMDMVAVTTDTNKHNMTSYDECLTLILDGLLKVADTKEGIFHKVLLEAPAITDNALYILRRFCLDDKRVESGLKTLRTLIMTRPAHRLRFLDVLLEFTSSDQNELRSQAITCTKNLYETQQAHHAIEYYAVQMLKYLLLPKPSPELYAKLRGRQVAPDTWNEDAIKMSLYLYLGLLPSNHKLIHELATVYTSTNADIKRTVLRMLEAPVRGMGMDSPELLLFVENCPKGAETLVTRVIHILTDKAAPSPELVERVRDLYHKRVPDVRFLIPVLIGLNKKEVIAALPKLIKLNPVVVKEVFNRLLGGHGDVVYQSPLTPAELLIALHNLDDKVDMKTVIKATNLCFGERKVYTQEVLALVMQHLMEATPLPTLFMRTVLQALSMFPRLHGLVLNILQRLILKQVWKQRKVWEGFVRCCQRTKPNSFQVLLQLPVDQLKDVFTICPDLREPLLEHVNKLTETQRSHLPPAVITVLETDPMIEKKAEEARLATEERLRREAEEMLKIRREAEERAAALNERKGDKRRERGRSRSPVRDRKSPGRDRRSPGRDRRSSSWDNRSPGRDRRSPGRDKRSPGRDPRPSKENRVPLPDPSDPSSVKQEPADPSEPPRDRRDRPAETRDRRESQIAAINPTADVTVLTSDLPVPRRRTSDIKRNPSPNRRNPSPGSEGVTVVKSEPADKGYERNK</sequence>
<evidence type="ECO:0000313" key="8">
    <source>
        <dbReference type="Proteomes" id="UP000828390"/>
    </source>
</evidence>
<reference evidence="7" key="1">
    <citation type="journal article" date="2019" name="bioRxiv">
        <title>The Genome of the Zebra Mussel, Dreissena polymorpha: A Resource for Invasive Species Research.</title>
        <authorList>
            <person name="McCartney M.A."/>
            <person name="Auch B."/>
            <person name="Kono T."/>
            <person name="Mallez S."/>
            <person name="Zhang Y."/>
            <person name="Obille A."/>
            <person name="Becker A."/>
            <person name="Abrahante J.E."/>
            <person name="Garbe J."/>
            <person name="Badalamenti J.P."/>
            <person name="Herman A."/>
            <person name="Mangelson H."/>
            <person name="Liachko I."/>
            <person name="Sullivan S."/>
            <person name="Sone E.D."/>
            <person name="Koren S."/>
            <person name="Silverstein K.A.T."/>
            <person name="Beckman K.B."/>
            <person name="Gohl D.M."/>
        </authorList>
    </citation>
    <scope>NUCLEOTIDE SEQUENCE</scope>
    <source>
        <strain evidence="7">Duluth1</strain>
        <tissue evidence="7">Whole animal</tissue>
    </source>
</reference>
<feature type="region of interest" description="Disordered" evidence="4">
    <location>
        <begin position="1127"/>
        <end position="1300"/>
    </location>
</feature>
<dbReference type="Pfam" id="PF11935">
    <property type="entry name" value="SYMPK_PTA1_N"/>
    <property type="match status" value="1"/>
</dbReference>
<comment type="caution">
    <text evidence="7">The sequence shown here is derived from an EMBL/GenBank/DDBJ whole genome shotgun (WGS) entry which is preliminary data.</text>
</comment>
<dbReference type="InterPro" id="IPR016024">
    <property type="entry name" value="ARM-type_fold"/>
</dbReference>
<comment type="subcellular location">
    <subcellularLocation>
        <location evidence="1">Nucleus</location>
    </subcellularLocation>
</comment>
<protein>
    <recommendedName>
        <fullName evidence="9">Symplekin</fullName>
    </recommendedName>
</protein>
<dbReference type="GO" id="GO:0006397">
    <property type="term" value="P:mRNA processing"/>
    <property type="evidence" value="ECO:0007669"/>
    <property type="project" value="UniProtKB-KW"/>
</dbReference>
<proteinExistence type="predicted"/>
<reference evidence="7" key="2">
    <citation type="submission" date="2020-11" db="EMBL/GenBank/DDBJ databases">
        <authorList>
            <person name="McCartney M.A."/>
            <person name="Auch B."/>
            <person name="Kono T."/>
            <person name="Mallez S."/>
            <person name="Becker A."/>
            <person name="Gohl D.M."/>
            <person name="Silverstein K.A.T."/>
            <person name="Koren S."/>
            <person name="Bechman K.B."/>
            <person name="Herman A."/>
            <person name="Abrahante J.E."/>
            <person name="Garbe J."/>
        </authorList>
    </citation>
    <scope>NUCLEOTIDE SEQUENCE</scope>
    <source>
        <strain evidence="7">Duluth1</strain>
        <tissue evidence="7">Whole animal</tissue>
    </source>
</reference>
<evidence type="ECO:0000313" key="7">
    <source>
        <dbReference type="EMBL" id="KAH3858850.1"/>
    </source>
</evidence>
<name>A0A9D4LIV0_DREPO</name>
<feature type="domain" description="Symplekin/Pta1 N-terminal" evidence="5">
    <location>
        <begin position="117"/>
        <end position="343"/>
    </location>
</feature>
<accession>A0A9D4LIV0</accession>
<feature type="compositionally biased region" description="Basic and acidic residues" evidence="4">
    <location>
        <begin position="1290"/>
        <end position="1300"/>
    </location>
</feature>
<dbReference type="Gene3D" id="1.25.10.10">
    <property type="entry name" value="Leucine-rich Repeat Variant"/>
    <property type="match status" value="1"/>
</dbReference>
<feature type="compositionally biased region" description="Low complexity" evidence="4">
    <location>
        <begin position="1269"/>
        <end position="1281"/>
    </location>
</feature>
<evidence type="ECO:0000259" key="6">
    <source>
        <dbReference type="Pfam" id="PF12295"/>
    </source>
</evidence>
<feature type="domain" description="Symplekin C-terminal" evidence="6">
    <location>
        <begin position="879"/>
        <end position="1056"/>
    </location>
</feature>
<evidence type="ECO:0000256" key="1">
    <source>
        <dbReference type="ARBA" id="ARBA00004123"/>
    </source>
</evidence>
<dbReference type="SUPFAM" id="SSF48371">
    <property type="entry name" value="ARM repeat"/>
    <property type="match status" value="1"/>
</dbReference>
<feature type="compositionally biased region" description="Basic and acidic residues" evidence="4">
    <location>
        <begin position="1127"/>
        <end position="1138"/>
    </location>
</feature>
<dbReference type="PANTHER" id="PTHR15245">
    <property type="entry name" value="SYMPLEKIN-RELATED"/>
    <property type="match status" value="1"/>
</dbReference>
<dbReference type="InterPro" id="IPR022075">
    <property type="entry name" value="Symplekin_C"/>
</dbReference>
<keyword evidence="2" id="KW-0507">mRNA processing</keyword>
<keyword evidence="3" id="KW-0539">Nucleus</keyword>
<dbReference type="InterPro" id="IPR011989">
    <property type="entry name" value="ARM-like"/>
</dbReference>
<evidence type="ECO:0000256" key="3">
    <source>
        <dbReference type="ARBA" id="ARBA00023242"/>
    </source>
</evidence>
<dbReference type="Pfam" id="PF12295">
    <property type="entry name" value="Symplekin_C"/>
    <property type="match status" value="1"/>
</dbReference>
<dbReference type="OrthoDB" id="331600at2759"/>
<keyword evidence="8" id="KW-1185">Reference proteome</keyword>
<feature type="compositionally biased region" description="Basic and acidic residues" evidence="4">
    <location>
        <begin position="1146"/>
        <end position="1199"/>
    </location>
</feature>
<dbReference type="GO" id="GO:0005847">
    <property type="term" value="C:mRNA cleavage and polyadenylation specificity factor complex"/>
    <property type="evidence" value="ECO:0007669"/>
    <property type="project" value="TreeGrafter"/>
</dbReference>
<organism evidence="7 8">
    <name type="scientific">Dreissena polymorpha</name>
    <name type="common">Zebra mussel</name>
    <name type="synonym">Mytilus polymorpha</name>
    <dbReference type="NCBI Taxonomy" id="45954"/>
    <lineage>
        <taxon>Eukaryota</taxon>
        <taxon>Metazoa</taxon>
        <taxon>Spiralia</taxon>
        <taxon>Lophotrochozoa</taxon>
        <taxon>Mollusca</taxon>
        <taxon>Bivalvia</taxon>
        <taxon>Autobranchia</taxon>
        <taxon>Heteroconchia</taxon>
        <taxon>Euheterodonta</taxon>
        <taxon>Imparidentia</taxon>
        <taxon>Neoheterodontei</taxon>
        <taxon>Myida</taxon>
        <taxon>Dreissenoidea</taxon>
        <taxon>Dreissenidae</taxon>
        <taxon>Dreissena</taxon>
    </lineage>
</organism>
<dbReference type="EMBL" id="JAIWYP010000003">
    <property type="protein sequence ID" value="KAH3858850.1"/>
    <property type="molecule type" value="Genomic_DNA"/>
</dbReference>